<organism evidence="2 3">
    <name type="scientific">Coemansia aciculifera</name>
    <dbReference type="NCBI Taxonomy" id="417176"/>
    <lineage>
        <taxon>Eukaryota</taxon>
        <taxon>Fungi</taxon>
        <taxon>Fungi incertae sedis</taxon>
        <taxon>Zoopagomycota</taxon>
        <taxon>Kickxellomycotina</taxon>
        <taxon>Kickxellomycetes</taxon>
        <taxon>Kickxellales</taxon>
        <taxon>Kickxellaceae</taxon>
        <taxon>Coemansia</taxon>
    </lineage>
</organism>
<feature type="compositionally biased region" description="Basic residues" evidence="1">
    <location>
        <begin position="47"/>
        <end position="56"/>
    </location>
</feature>
<dbReference type="EMBL" id="JANBUY010000119">
    <property type="protein sequence ID" value="KAJ2863529.1"/>
    <property type="molecule type" value="Genomic_DNA"/>
</dbReference>
<feature type="non-terminal residue" evidence="2">
    <location>
        <position position="99"/>
    </location>
</feature>
<name>A0A9W8IGY3_9FUNG</name>
<evidence type="ECO:0000313" key="3">
    <source>
        <dbReference type="Proteomes" id="UP001140074"/>
    </source>
</evidence>
<gene>
    <name evidence="2" type="ORF">GGH94_003523</name>
</gene>
<dbReference type="AlphaFoldDB" id="A0A9W8IGY3"/>
<sequence length="99" mass="10624">MNRPYQSQPHLATTPTTTFTAVNGTGASAGPILGYGSTLGFPTIHPNSRRRQHPHQQHQQPHSQHFTQSFVDRPTPVQAGPVPKAATASPDIGRGHGWG</sequence>
<feature type="region of interest" description="Disordered" evidence="1">
    <location>
        <begin position="1"/>
        <end position="99"/>
    </location>
</feature>
<evidence type="ECO:0000313" key="2">
    <source>
        <dbReference type="EMBL" id="KAJ2863529.1"/>
    </source>
</evidence>
<evidence type="ECO:0000256" key="1">
    <source>
        <dbReference type="SAM" id="MobiDB-lite"/>
    </source>
</evidence>
<keyword evidence="3" id="KW-1185">Reference proteome</keyword>
<dbReference type="Proteomes" id="UP001140074">
    <property type="component" value="Unassembled WGS sequence"/>
</dbReference>
<proteinExistence type="predicted"/>
<comment type="caution">
    <text evidence="2">The sequence shown here is derived from an EMBL/GenBank/DDBJ whole genome shotgun (WGS) entry which is preliminary data.</text>
</comment>
<accession>A0A9W8IGY3</accession>
<reference evidence="2" key="1">
    <citation type="submission" date="2022-07" db="EMBL/GenBank/DDBJ databases">
        <title>Phylogenomic reconstructions and comparative analyses of Kickxellomycotina fungi.</title>
        <authorList>
            <person name="Reynolds N.K."/>
            <person name="Stajich J.E."/>
            <person name="Barry K."/>
            <person name="Grigoriev I.V."/>
            <person name="Crous P."/>
            <person name="Smith M.E."/>
        </authorList>
    </citation>
    <scope>NUCLEOTIDE SEQUENCE</scope>
    <source>
        <strain evidence="2">RSA 476</strain>
    </source>
</reference>
<feature type="compositionally biased region" description="Polar residues" evidence="1">
    <location>
        <begin position="1"/>
        <end position="11"/>
    </location>
</feature>
<protein>
    <submittedName>
        <fullName evidence="2">Uncharacterized protein</fullName>
    </submittedName>
</protein>